<dbReference type="SMART" id="SM00091">
    <property type="entry name" value="PAS"/>
    <property type="match status" value="1"/>
</dbReference>
<dbReference type="InterPro" id="IPR052155">
    <property type="entry name" value="Biofilm_reg_signaling"/>
</dbReference>
<dbReference type="NCBIfam" id="TIGR00229">
    <property type="entry name" value="sensory_box"/>
    <property type="match status" value="1"/>
</dbReference>
<dbReference type="Gene3D" id="3.30.70.270">
    <property type="match status" value="1"/>
</dbReference>
<dbReference type="InterPro" id="IPR000160">
    <property type="entry name" value="GGDEF_dom"/>
</dbReference>
<keyword evidence="2" id="KW-1003">Cell membrane</keyword>
<keyword evidence="4 6" id="KW-1133">Transmembrane helix</keyword>
<dbReference type="InterPro" id="IPR035965">
    <property type="entry name" value="PAS-like_dom_sf"/>
</dbReference>
<dbReference type="KEGG" id="dia:Dtpsy_2450"/>
<evidence type="ECO:0000259" key="7">
    <source>
        <dbReference type="PROSITE" id="PS50887"/>
    </source>
</evidence>
<dbReference type="GO" id="GO:0005886">
    <property type="term" value="C:plasma membrane"/>
    <property type="evidence" value="ECO:0007669"/>
    <property type="project" value="UniProtKB-SubCell"/>
</dbReference>
<feature type="transmembrane region" description="Helical" evidence="6">
    <location>
        <begin position="313"/>
        <end position="336"/>
    </location>
</feature>
<dbReference type="Proteomes" id="UP000000450">
    <property type="component" value="Chromosome"/>
</dbReference>
<organism evidence="8 9">
    <name type="scientific">Acidovorax ebreus (strain TPSY)</name>
    <name type="common">Diaphorobacter sp. (strain TPSY)</name>
    <dbReference type="NCBI Taxonomy" id="535289"/>
    <lineage>
        <taxon>Bacteria</taxon>
        <taxon>Pseudomonadati</taxon>
        <taxon>Pseudomonadota</taxon>
        <taxon>Betaproteobacteria</taxon>
        <taxon>Burkholderiales</taxon>
        <taxon>Comamonadaceae</taxon>
        <taxon>Diaphorobacter</taxon>
    </lineage>
</organism>
<evidence type="ECO:0000256" key="3">
    <source>
        <dbReference type="ARBA" id="ARBA00022692"/>
    </source>
</evidence>
<keyword evidence="5 6" id="KW-0472">Membrane</keyword>
<evidence type="ECO:0000256" key="4">
    <source>
        <dbReference type="ARBA" id="ARBA00022989"/>
    </source>
</evidence>
<dbReference type="InterPro" id="IPR043128">
    <property type="entry name" value="Rev_trsase/Diguanyl_cyclase"/>
</dbReference>
<dbReference type="CDD" id="cd18773">
    <property type="entry name" value="PDC1_HK_sensor"/>
    <property type="match status" value="1"/>
</dbReference>
<proteinExistence type="predicted"/>
<feature type="domain" description="GGDEF" evidence="7">
    <location>
        <begin position="563"/>
        <end position="696"/>
    </location>
</feature>
<dbReference type="SMART" id="SM00267">
    <property type="entry name" value="GGDEF"/>
    <property type="match status" value="1"/>
</dbReference>
<dbReference type="CDD" id="cd00130">
    <property type="entry name" value="PAS"/>
    <property type="match status" value="1"/>
</dbReference>
<dbReference type="RefSeq" id="WP_015913832.1">
    <property type="nucleotide sequence ID" value="NC_011992.1"/>
</dbReference>
<name>A0A9J9QEU0_ACIET</name>
<comment type="subcellular location">
    <subcellularLocation>
        <location evidence="1">Cell membrane</location>
        <topology evidence="1">Multi-pass membrane protein</topology>
    </subcellularLocation>
</comment>
<keyword evidence="3 6" id="KW-0812">Transmembrane</keyword>
<dbReference type="SUPFAM" id="SSF55073">
    <property type="entry name" value="Nucleotide cyclase"/>
    <property type="match status" value="1"/>
</dbReference>
<evidence type="ECO:0000256" key="2">
    <source>
        <dbReference type="ARBA" id="ARBA00022475"/>
    </source>
</evidence>
<dbReference type="PROSITE" id="PS50887">
    <property type="entry name" value="GGDEF"/>
    <property type="match status" value="1"/>
</dbReference>
<evidence type="ECO:0000313" key="9">
    <source>
        <dbReference type="Proteomes" id="UP000000450"/>
    </source>
</evidence>
<keyword evidence="9" id="KW-1185">Reference proteome</keyword>
<evidence type="ECO:0000313" key="8">
    <source>
        <dbReference type="EMBL" id="ACM33886.1"/>
    </source>
</evidence>
<accession>A0A9J9QEU0</accession>
<dbReference type="Pfam" id="PF00990">
    <property type="entry name" value="GGDEF"/>
    <property type="match status" value="1"/>
</dbReference>
<protein>
    <submittedName>
        <fullName evidence="8">Diguanylate cyclase with PAS/PAC sensor</fullName>
    </submittedName>
</protein>
<dbReference type="InterPro" id="IPR029787">
    <property type="entry name" value="Nucleotide_cyclase"/>
</dbReference>
<dbReference type="Pfam" id="PF13426">
    <property type="entry name" value="PAS_9"/>
    <property type="match status" value="1"/>
</dbReference>
<dbReference type="EMBL" id="CP001392">
    <property type="protein sequence ID" value="ACM33886.1"/>
    <property type="molecule type" value="Genomic_DNA"/>
</dbReference>
<dbReference type="SUPFAM" id="SSF55785">
    <property type="entry name" value="PYP-like sensor domain (PAS domain)"/>
    <property type="match status" value="1"/>
</dbReference>
<dbReference type="PANTHER" id="PTHR44757">
    <property type="entry name" value="DIGUANYLATE CYCLASE DGCP"/>
    <property type="match status" value="1"/>
</dbReference>
<feature type="transmembrane region" description="Helical" evidence="6">
    <location>
        <begin position="33"/>
        <end position="53"/>
    </location>
</feature>
<dbReference type="Gene3D" id="3.30.450.20">
    <property type="entry name" value="PAS domain"/>
    <property type="match status" value="1"/>
</dbReference>
<sequence length="700" mass="74973">MTPPEHVAAWEDVAPEREPEGFAWLPGPLVGKLLAVAALAIVLSAMLTVWVLSRAAGQEVMQRLVSQQNDEVELVARLLASKIEQSQKVLATVAEGITPELLESPASLEWLLQQGLPAVRFFDAIQVARKDGNLAINLRYGKLEKASGLDPGERDYLVRTLLDGKPLVSGLIGATPAEARVMFTMPLLRGEGRVIGAVAGVLRLQSQGLLPHSLALPARSDSQLVVFTRDGVILAHPNMERVLGQVADEPGLGEAYARWRRADDAPLAGRAQTTVQADHVVSLASVPMPQWVVARVSASQAVLAPMQGVQRRAWALAAAATALVALLALGAMLWIARPLILLRQRARALMDAEAAGAPASGSAGYDGPWPHSPGEVDDVVRVCTRLLEHRRLQQRGSEASARQLRAVLAHVPLGIVVSRDEQVEVVSQQAGRMLGYAPAQLQGRRLTDLLASPPGAVDVAQQVRARFAAHGSFDGELPLLRKDSSTLWVRAQGQLVEPGVPASGLVWSLEDFTAERAARQQQSWERAHDPLTQLLNRAEFELRLQMLLDARAARGPRGVPEEDGGVLLFMDLDHFTVVNDVAGHDAGDDVLRHLARLLESEVRHNGWAARVGGDEFAIVLPGSSLARGQAVAEQLRAAVQAWEPAYGGRSFTLGLSVGLVPLAPGAHGVAALLYAADMACYQAKRAGRNRIAVGSVQVPA</sequence>
<dbReference type="AlphaFoldDB" id="A0A9J9QEU0"/>
<dbReference type="InterPro" id="IPR000014">
    <property type="entry name" value="PAS"/>
</dbReference>
<evidence type="ECO:0000256" key="1">
    <source>
        <dbReference type="ARBA" id="ARBA00004651"/>
    </source>
</evidence>
<dbReference type="Pfam" id="PF02743">
    <property type="entry name" value="dCache_1"/>
    <property type="match status" value="1"/>
</dbReference>
<dbReference type="NCBIfam" id="TIGR00254">
    <property type="entry name" value="GGDEF"/>
    <property type="match status" value="1"/>
</dbReference>
<dbReference type="PANTHER" id="PTHR44757:SF2">
    <property type="entry name" value="BIOFILM ARCHITECTURE MAINTENANCE PROTEIN MBAA"/>
    <property type="match status" value="1"/>
</dbReference>
<dbReference type="InterPro" id="IPR033479">
    <property type="entry name" value="dCache_1"/>
</dbReference>
<evidence type="ECO:0000256" key="6">
    <source>
        <dbReference type="SAM" id="Phobius"/>
    </source>
</evidence>
<reference evidence="8 9" key="1">
    <citation type="journal article" date="2010" name="J. Bacteriol.">
        <title>Completed genome sequence of the anaerobic iron-oxidizing bacterium Acidovorax ebreus strain TPSY.</title>
        <authorList>
            <person name="Byrne-Bailey K.G."/>
            <person name="Weber K.A."/>
            <person name="Chair A.H."/>
            <person name="Bose S."/>
            <person name="Knox T."/>
            <person name="Spanbauer T.L."/>
            <person name="Chertkov O."/>
            <person name="Coates J.D."/>
        </authorList>
    </citation>
    <scope>NUCLEOTIDE SEQUENCE [LARGE SCALE GENOMIC DNA]</scope>
    <source>
        <strain evidence="8 9">TPSY</strain>
    </source>
</reference>
<gene>
    <name evidence="8" type="ordered locus">Dtpsy_2450</name>
</gene>
<dbReference type="CDD" id="cd01949">
    <property type="entry name" value="GGDEF"/>
    <property type="match status" value="1"/>
</dbReference>
<evidence type="ECO:0000256" key="5">
    <source>
        <dbReference type="ARBA" id="ARBA00023136"/>
    </source>
</evidence>